<keyword evidence="1" id="KW-0812">Transmembrane</keyword>
<name>A0A9P3L7P6_9APHY</name>
<keyword evidence="1" id="KW-1133">Transmembrane helix</keyword>
<gene>
    <name evidence="2" type="ORF">PsYK624_007600</name>
</gene>
<proteinExistence type="predicted"/>
<dbReference type="AlphaFoldDB" id="A0A9P3L7P6"/>
<evidence type="ECO:0000256" key="1">
    <source>
        <dbReference type="SAM" id="Phobius"/>
    </source>
</evidence>
<organism evidence="2 3">
    <name type="scientific">Phanerochaete sordida</name>
    <dbReference type="NCBI Taxonomy" id="48140"/>
    <lineage>
        <taxon>Eukaryota</taxon>
        <taxon>Fungi</taxon>
        <taxon>Dikarya</taxon>
        <taxon>Basidiomycota</taxon>
        <taxon>Agaricomycotina</taxon>
        <taxon>Agaricomycetes</taxon>
        <taxon>Polyporales</taxon>
        <taxon>Phanerochaetaceae</taxon>
        <taxon>Phanerochaete</taxon>
    </lineage>
</organism>
<keyword evidence="1" id="KW-0472">Membrane</keyword>
<sequence>MIISETLFLLADLQVALFLALRVFALWGQNYVLASIVLILEMVPFATNLFNDIVYIYLNVPVGDDSSSCTALFPYSARTQTMWFVLLVAHS</sequence>
<protein>
    <submittedName>
        <fullName evidence="2">Uncharacterized protein</fullName>
    </submittedName>
</protein>
<comment type="caution">
    <text evidence="2">The sequence shown here is derived from an EMBL/GenBank/DDBJ whole genome shotgun (WGS) entry which is preliminary data.</text>
</comment>
<feature type="transmembrane region" description="Helical" evidence="1">
    <location>
        <begin position="31"/>
        <end position="50"/>
    </location>
</feature>
<evidence type="ECO:0000313" key="3">
    <source>
        <dbReference type="Proteomes" id="UP000703269"/>
    </source>
</evidence>
<feature type="transmembrane region" description="Helical" evidence="1">
    <location>
        <begin position="7"/>
        <end position="25"/>
    </location>
</feature>
<keyword evidence="3" id="KW-1185">Reference proteome</keyword>
<dbReference type="EMBL" id="BPQB01000001">
    <property type="protein sequence ID" value="GJE84684.1"/>
    <property type="molecule type" value="Genomic_DNA"/>
</dbReference>
<accession>A0A9P3L7P6</accession>
<evidence type="ECO:0000313" key="2">
    <source>
        <dbReference type="EMBL" id="GJE84684.1"/>
    </source>
</evidence>
<reference evidence="2 3" key="1">
    <citation type="submission" date="2021-08" db="EMBL/GenBank/DDBJ databases">
        <title>Draft Genome Sequence of Phanerochaete sordida strain YK-624.</title>
        <authorList>
            <person name="Mori T."/>
            <person name="Dohra H."/>
            <person name="Suzuki T."/>
            <person name="Kawagishi H."/>
            <person name="Hirai H."/>
        </authorList>
    </citation>
    <scope>NUCLEOTIDE SEQUENCE [LARGE SCALE GENOMIC DNA]</scope>
    <source>
        <strain evidence="2 3">YK-624</strain>
    </source>
</reference>
<dbReference type="Proteomes" id="UP000703269">
    <property type="component" value="Unassembled WGS sequence"/>
</dbReference>